<protein>
    <submittedName>
        <fullName evidence="1">Uncharacterized protein</fullName>
    </submittedName>
</protein>
<organism evidence="1 2">
    <name type="scientific">Knipowitschia caucasica</name>
    <name type="common">Caucasian dwarf goby</name>
    <name type="synonym">Pomatoschistus caucasicus</name>
    <dbReference type="NCBI Taxonomy" id="637954"/>
    <lineage>
        <taxon>Eukaryota</taxon>
        <taxon>Metazoa</taxon>
        <taxon>Chordata</taxon>
        <taxon>Craniata</taxon>
        <taxon>Vertebrata</taxon>
        <taxon>Euteleostomi</taxon>
        <taxon>Actinopterygii</taxon>
        <taxon>Neopterygii</taxon>
        <taxon>Teleostei</taxon>
        <taxon>Neoteleostei</taxon>
        <taxon>Acanthomorphata</taxon>
        <taxon>Gobiaria</taxon>
        <taxon>Gobiiformes</taxon>
        <taxon>Gobioidei</taxon>
        <taxon>Gobiidae</taxon>
        <taxon>Gobiinae</taxon>
        <taxon>Knipowitschia</taxon>
    </lineage>
</organism>
<sequence length="150" mass="17156">MTTVAPVSDGAVVGAVSRGRRQQRTAQRTEDVTFFCKRLATQHKPRQCPAFGKVCSYCHGKNHFAKQCFSKKKEGKRGKNVNVVDDAESDTDLSDTFFVGMVSHKRSTVMMRPCPKDREQTKRRTLRCYCVDKFQKMMILLYKEDPVPTK</sequence>
<keyword evidence="2" id="KW-1185">Reference proteome</keyword>
<proteinExistence type="predicted"/>
<evidence type="ECO:0000313" key="2">
    <source>
        <dbReference type="Proteomes" id="UP001497482"/>
    </source>
</evidence>
<name>A0AAV2LV26_KNICA</name>
<dbReference type="Proteomes" id="UP001497482">
    <property type="component" value="Chromosome 4"/>
</dbReference>
<gene>
    <name evidence="1" type="ORF">KC01_LOCUS32035</name>
</gene>
<accession>A0AAV2LV26</accession>
<dbReference type="EMBL" id="OZ035826">
    <property type="protein sequence ID" value="CAL1604539.1"/>
    <property type="molecule type" value="Genomic_DNA"/>
</dbReference>
<dbReference type="AlphaFoldDB" id="A0AAV2LV26"/>
<reference evidence="1 2" key="1">
    <citation type="submission" date="2024-04" db="EMBL/GenBank/DDBJ databases">
        <authorList>
            <person name="Waldvogel A.-M."/>
            <person name="Schoenle A."/>
        </authorList>
    </citation>
    <scope>NUCLEOTIDE SEQUENCE [LARGE SCALE GENOMIC DNA]</scope>
</reference>
<evidence type="ECO:0000313" key="1">
    <source>
        <dbReference type="EMBL" id="CAL1604539.1"/>
    </source>
</evidence>